<proteinExistence type="predicted"/>
<dbReference type="AlphaFoldDB" id="A0A532UYZ9"/>
<evidence type="ECO:0000313" key="2">
    <source>
        <dbReference type="Proteomes" id="UP000319619"/>
    </source>
</evidence>
<dbReference type="EMBL" id="NJBN01000006">
    <property type="protein sequence ID" value="TKJ40109.1"/>
    <property type="molecule type" value="Genomic_DNA"/>
</dbReference>
<organism evidence="1 2">
    <name type="scientific">candidate division LCP-89 bacterium B3_LCP</name>
    <dbReference type="NCBI Taxonomy" id="2012998"/>
    <lineage>
        <taxon>Bacteria</taxon>
        <taxon>Pseudomonadati</taxon>
        <taxon>Bacteria division LCP-89</taxon>
    </lineage>
</organism>
<gene>
    <name evidence="1" type="ORF">CEE37_10255</name>
</gene>
<reference evidence="1 2" key="1">
    <citation type="submission" date="2017-06" db="EMBL/GenBank/DDBJ databases">
        <title>Novel microbial phyla capable of carbon fixation and sulfur reduction in deep-sea sediments.</title>
        <authorList>
            <person name="Huang J."/>
            <person name="Baker B."/>
            <person name="Wang Y."/>
        </authorList>
    </citation>
    <scope>NUCLEOTIDE SEQUENCE [LARGE SCALE GENOMIC DNA]</scope>
    <source>
        <strain evidence="1">B3_LCP</strain>
    </source>
</reference>
<protein>
    <submittedName>
        <fullName evidence="1">Uncharacterized protein</fullName>
    </submittedName>
</protein>
<accession>A0A532UYZ9</accession>
<comment type="caution">
    <text evidence="1">The sequence shown here is derived from an EMBL/GenBank/DDBJ whole genome shotgun (WGS) entry which is preliminary data.</text>
</comment>
<name>A0A532UYZ9_UNCL8</name>
<dbReference type="Proteomes" id="UP000319619">
    <property type="component" value="Unassembled WGS sequence"/>
</dbReference>
<sequence>MPFTYDQAVRSFNENKIRELSEDSEGLRFLLLRSLSRREQMERLIKETGIKIEASGARQLLPAIYQSEVAIEDIKKIIRAIYSEERKQRQQSEDELISELYKIKVFDWGGLHQNSLEKTIVNNYVKKIRSFNTLSEKIEDELHHSMRAYVQCSWYNHWTSIIIEDVFRDHHRVLPAVGQIKQIDFFIDDTPFDLKVTYLPEGYIKEKRRDDGLRPETTLLKQISRSLGIHIDASLPEARLLEDLWNKIYDHPSGDARSLIDELKSKRFEILRACVSNPEELIRWLYENQGVRRFDASNRLFLVLINRNDFFSSWKLKRAKPLLVNQIHNHLNQLGKHPGQEITFKWDGDHYKAVSESIFIVPSEE</sequence>
<evidence type="ECO:0000313" key="1">
    <source>
        <dbReference type="EMBL" id="TKJ40109.1"/>
    </source>
</evidence>